<dbReference type="EMBL" id="BAABHS010000008">
    <property type="protein sequence ID" value="GAA4962727.1"/>
    <property type="molecule type" value="Genomic_DNA"/>
</dbReference>
<sequence>MVTLAPDRPPPSTTSPGPRTAGPSTGAVPPSRRRRPKARRVPLGLWFSGSVAAVLLLLAAFGPLLTGDTGTSHLDQRLYGFGEHGHLLGTDGQGRDVLARVVAGARPSLVAGLVPVLIAAVLGSALGITAGLAGRVVHTAVMRTLDVLYAFPAVLLAVAIGASLGSGVSNAVISLSVVLVPPVARVAETETARLRGMDFMDSARASGAKRRTIAVRQVLPNLLPTIVVYCTALAGLSIVFAAGLSFLGLGTAPPHAEWGLMVNDLRPYIFTDPALSLVPAAAILIASVVCNMLGDGLRDLLDVRREVTA</sequence>
<feature type="compositionally biased region" description="Low complexity" evidence="8">
    <location>
        <begin position="14"/>
        <end position="30"/>
    </location>
</feature>
<keyword evidence="6 7" id="KW-0472">Membrane</keyword>
<feature type="domain" description="ABC transmembrane type-1" evidence="9">
    <location>
        <begin position="105"/>
        <end position="294"/>
    </location>
</feature>
<dbReference type="SUPFAM" id="SSF161098">
    <property type="entry name" value="MetI-like"/>
    <property type="match status" value="1"/>
</dbReference>
<feature type="transmembrane region" description="Helical" evidence="7">
    <location>
        <begin position="43"/>
        <end position="65"/>
    </location>
</feature>
<evidence type="ECO:0000256" key="8">
    <source>
        <dbReference type="SAM" id="MobiDB-lite"/>
    </source>
</evidence>
<dbReference type="PANTHER" id="PTHR43386">
    <property type="entry name" value="OLIGOPEPTIDE TRANSPORT SYSTEM PERMEASE PROTEIN APPC"/>
    <property type="match status" value="1"/>
</dbReference>
<evidence type="ECO:0000256" key="2">
    <source>
        <dbReference type="ARBA" id="ARBA00022448"/>
    </source>
</evidence>
<evidence type="ECO:0000313" key="11">
    <source>
        <dbReference type="Proteomes" id="UP001500466"/>
    </source>
</evidence>
<evidence type="ECO:0000256" key="4">
    <source>
        <dbReference type="ARBA" id="ARBA00022692"/>
    </source>
</evidence>
<evidence type="ECO:0000259" key="9">
    <source>
        <dbReference type="PROSITE" id="PS50928"/>
    </source>
</evidence>
<comment type="subcellular location">
    <subcellularLocation>
        <location evidence="1 7">Cell membrane</location>
        <topology evidence="1 7">Multi-pass membrane protein</topology>
    </subcellularLocation>
</comment>
<comment type="similarity">
    <text evidence="7">Belongs to the binding-protein-dependent transport system permease family.</text>
</comment>
<name>A0ABP9H737_9ACTN</name>
<dbReference type="InterPro" id="IPR035906">
    <property type="entry name" value="MetI-like_sf"/>
</dbReference>
<feature type="transmembrane region" description="Helical" evidence="7">
    <location>
        <begin position="145"/>
        <end position="165"/>
    </location>
</feature>
<organism evidence="10 11">
    <name type="scientific">Yinghuangia aomiensis</name>
    <dbReference type="NCBI Taxonomy" id="676205"/>
    <lineage>
        <taxon>Bacteria</taxon>
        <taxon>Bacillati</taxon>
        <taxon>Actinomycetota</taxon>
        <taxon>Actinomycetes</taxon>
        <taxon>Kitasatosporales</taxon>
        <taxon>Streptomycetaceae</taxon>
        <taxon>Yinghuangia</taxon>
    </lineage>
</organism>
<dbReference type="InterPro" id="IPR050366">
    <property type="entry name" value="BP-dependent_transpt_permease"/>
</dbReference>
<dbReference type="RefSeq" id="WP_345675765.1">
    <property type="nucleotide sequence ID" value="NZ_BAABHS010000008.1"/>
</dbReference>
<evidence type="ECO:0000256" key="7">
    <source>
        <dbReference type="RuleBase" id="RU363032"/>
    </source>
</evidence>
<reference evidence="11" key="1">
    <citation type="journal article" date="2019" name="Int. J. Syst. Evol. Microbiol.">
        <title>The Global Catalogue of Microorganisms (GCM) 10K type strain sequencing project: providing services to taxonomists for standard genome sequencing and annotation.</title>
        <authorList>
            <consortium name="The Broad Institute Genomics Platform"/>
            <consortium name="The Broad Institute Genome Sequencing Center for Infectious Disease"/>
            <person name="Wu L."/>
            <person name="Ma J."/>
        </authorList>
    </citation>
    <scope>NUCLEOTIDE SEQUENCE [LARGE SCALE GENOMIC DNA]</scope>
    <source>
        <strain evidence="11">JCM 17986</strain>
    </source>
</reference>
<proteinExistence type="inferred from homology"/>
<keyword evidence="5 7" id="KW-1133">Transmembrane helix</keyword>
<evidence type="ECO:0000313" key="10">
    <source>
        <dbReference type="EMBL" id="GAA4962727.1"/>
    </source>
</evidence>
<feature type="transmembrane region" description="Helical" evidence="7">
    <location>
        <begin position="226"/>
        <end position="249"/>
    </location>
</feature>
<evidence type="ECO:0000256" key="3">
    <source>
        <dbReference type="ARBA" id="ARBA00022475"/>
    </source>
</evidence>
<feature type="region of interest" description="Disordered" evidence="8">
    <location>
        <begin position="1"/>
        <end position="36"/>
    </location>
</feature>
<accession>A0ABP9H737</accession>
<protein>
    <recommendedName>
        <fullName evidence="9">ABC transmembrane type-1 domain-containing protein</fullName>
    </recommendedName>
</protein>
<keyword evidence="11" id="KW-1185">Reference proteome</keyword>
<keyword evidence="3" id="KW-1003">Cell membrane</keyword>
<dbReference type="InterPro" id="IPR000515">
    <property type="entry name" value="MetI-like"/>
</dbReference>
<feature type="transmembrane region" description="Helical" evidence="7">
    <location>
        <begin position="171"/>
        <end position="187"/>
    </location>
</feature>
<dbReference type="CDD" id="cd06261">
    <property type="entry name" value="TM_PBP2"/>
    <property type="match status" value="1"/>
</dbReference>
<evidence type="ECO:0000256" key="5">
    <source>
        <dbReference type="ARBA" id="ARBA00022989"/>
    </source>
</evidence>
<evidence type="ECO:0000256" key="1">
    <source>
        <dbReference type="ARBA" id="ARBA00004651"/>
    </source>
</evidence>
<dbReference type="Proteomes" id="UP001500466">
    <property type="component" value="Unassembled WGS sequence"/>
</dbReference>
<dbReference type="Pfam" id="PF00528">
    <property type="entry name" value="BPD_transp_1"/>
    <property type="match status" value="1"/>
</dbReference>
<evidence type="ECO:0000256" key="6">
    <source>
        <dbReference type="ARBA" id="ARBA00023136"/>
    </source>
</evidence>
<gene>
    <name evidence="10" type="ORF">GCM10023205_28170</name>
</gene>
<comment type="caution">
    <text evidence="10">The sequence shown here is derived from an EMBL/GenBank/DDBJ whole genome shotgun (WGS) entry which is preliminary data.</text>
</comment>
<keyword evidence="2 7" id="KW-0813">Transport</keyword>
<dbReference type="PANTHER" id="PTHR43386:SF25">
    <property type="entry name" value="PEPTIDE ABC TRANSPORTER PERMEASE PROTEIN"/>
    <property type="match status" value="1"/>
</dbReference>
<feature type="transmembrane region" description="Helical" evidence="7">
    <location>
        <begin position="269"/>
        <end position="294"/>
    </location>
</feature>
<dbReference type="Gene3D" id="1.10.3720.10">
    <property type="entry name" value="MetI-like"/>
    <property type="match status" value="1"/>
</dbReference>
<feature type="transmembrane region" description="Helical" evidence="7">
    <location>
        <begin position="109"/>
        <end position="133"/>
    </location>
</feature>
<dbReference type="PROSITE" id="PS50928">
    <property type="entry name" value="ABC_TM1"/>
    <property type="match status" value="1"/>
</dbReference>
<keyword evidence="4 7" id="KW-0812">Transmembrane</keyword>